<sequence>MKNIAVASRVKVSADGHGVVSHVGMAMVRELAELTGSSAQVTAALADTYRGPWVYAPGDVFADLAVVVADGADCIDAVGQLCGDREHVLGAKASTTTMWRLVDERIDAAHLPGVRAARAAARAAAWAAGAAPAPGGWLHIDIDATLVIDHSDNKEKAGATWKKTFGLHPLLAFLDRPQIQLPALATPAKVAKYLHTTTASLTQDRYRGTRPRFIKRGSRVLTGGLTSWNG</sequence>
<proteinExistence type="predicted"/>
<dbReference type="InterPro" id="IPR025668">
    <property type="entry name" value="Tnp_DDE_dom"/>
</dbReference>
<evidence type="ECO:0000259" key="1">
    <source>
        <dbReference type="Pfam" id="PF13701"/>
    </source>
</evidence>
<accession>A0A7I7P9Z2</accession>
<gene>
    <name evidence="2" type="ORF">MNVI_07280</name>
</gene>
<dbReference type="Pfam" id="PF13701">
    <property type="entry name" value="DDE_Tnp_1_4"/>
    <property type="match status" value="1"/>
</dbReference>
<dbReference type="EMBL" id="AP022583">
    <property type="protein sequence ID" value="BBY05410.1"/>
    <property type="molecule type" value="Genomic_DNA"/>
</dbReference>
<reference evidence="2 3" key="1">
    <citation type="journal article" date="2019" name="Emerg. Microbes Infect.">
        <title>Comprehensive subspecies identification of 175 nontuberculous mycobacteria species based on 7547 genomic profiles.</title>
        <authorList>
            <person name="Matsumoto Y."/>
            <person name="Kinjo T."/>
            <person name="Motooka D."/>
            <person name="Nabeya D."/>
            <person name="Jung N."/>
            <person name="Uechi K."/>
            <person name="Horii T."/>
            <person name="Iida T."/>
            <person name="Fujita J."/>
            <person name="Nakamura S."/>
        </authorList>
    </citation>
    <scope>NUCLEOTIDE SEQUENCE [LARGE SCALE GENOMIC DNA]</scope>
    <source>
        <strain evidence="2 3">JCM 16367</strain>
    </source>
</reference>
<evidence type="ECO:0000313" key="3">
    <source>
        <dbReference type="Proteomes" id="UP000466894"/>
    </source>
</evidence>
<feature type="domain" description="Transposase DDE" evidence="1">
    <location>
        <begin position="7"/>
        <end position="174"/>
    </location>
</feature>
<organism evidence="2 3">
    <name type="scientific">Mycobacterium noviomagense</name>
    <dbReference type="NCBI Taxonomy" id="459858"/>
    <lineage>
        <taxon>Bacteria</taxon>
        <taxon>Bacillati</taxon>
        <taxon>Actinomycetota</taxon>
        <taxon>Actinomycetes</taxon>
        <taxon>Mycobacteriales</taxon>
        <taxon>Mycobacteriaceae</taxon>
        <taxon>Mycobacterium</taxon>
    </lineage>
</organism>
<dbReference type="Proteomes" id="UP000466894">
    <property type="component" value="Chromosome"/>
</dbReference>
<evidence type="ECO:0000313" key="2">
    <source>
        <dbReference type="EMBL" id="BBY05410.1"/>
    </source>
</evidence>
<name>A0A7I7P9Z2_9MYCO</name>
<dbReference type="AlphaFoldDB" id="A0A7I7P9Z2"/>
<dbReference type="KEGG" id="mnv:MNVI_07280"/>
<protein>
    <recommendedName>
        <fullName evidence="1">Transposase DDE domain-containing protein</fullName>
    </recommendedName>
</protein>